<dbReference type="PROSITE" id="PS51071">
    <property type="entry name" value="HTH_RPIR"/>
    <property type="match status" value="1"/>
</dbReference>
<dbReference type="InterPro" id="IPR047640">
    <property type="entry name" value="RpiR-like"/>
</dbReference>
<dbReference type="Gene3D" id="3.40.50.10490">
    <property type="entry name" value="Glucose-6-phosphate isomerase like protein, domain 1"/>
    <property type="match status" value="1"/>
</dbReference>
<dbReference type="InterPro" id="IPR036388">
    <property type="entry name" value="WH-like_DNA-bd_sf"/>
</dbReference>
<dbReference type="InterPro" id="IPR000281">
    <property type="entry name" value="HTH_RpiR"/>
</dbReference>
<proteinExistence type="predicted"/>
<dbReference type="PANTHER" id="PTHR30514">
    <property type="entry name" value="GLUCOKINASE"/>
    <property type="match status" value="1"/>
</dbReference>
<dbReference type="PANTHER" id="PTHR30514:SF18">
    <property type="entry name" value="RPIR-FAMILY TRANSCRIPTIONAL REGULATOR"/>
    <property type="match status" value="1"/>
</dbReference>
<protein>
    <recommendedName>
        <fullName evidence="1">HTH rpiR-type domain-containing protein</fullName>
    </recommendedName>
</protein>
<reference evidence="3" key="1">
    <citation type="submission" date="2016-09" db="EMBL/GenBank/DDBJ databases">
        <title>Acidihalobacter prosperus F5.</title>
        <authorList>
            <person name="Khaleque H.N."/>
            <person name="Ramsay J.P."/>
            <person name="Kaksonen A.H."/>
            <person name="Boxall N.J."/>
            <person name="Watkin E.L.J."/>
        </authorList>
    </citation>
    <scope>NUCLEOTIDE SEQUENCE [LARGE SCALE GENOMIC DNA]</scope>
    <source>
        <strain evidence="3">F5</strain>
    </source>
</reference>
<gene>
    <name evidence="2" type="ORF">BI364_00855</name>
</gene>
<sequence length="282" mass="31360">MDWIGAVVGHDASFTKLEKRVAAYLTANPDALLIDTSRAIAERVGVSPMTVTRFFKKLGYENAAAARRKLKRQVYGPEMNRIGNRFELFRESKPPVGGDAVMQGGIAAIRRACDVRGQDMWRRIVEAVAGADSVYVTGFQTMAYLARGFAMRLGYVRSNVHEIDGADGVYAKLLTDPAPRRVLVMMDIFRYARNGPVLARAARDRGVDVIVFCDEFCDWAAEITPYVVALPSATPLFFRSDTGIHFSLGLLEQDVIDAYGEGVRKQMELLSEAQELFGQYMK</sequence>
<evidence type="ECO:0000313" key="2">
    <source>
        <dbReference type="EMBL" id="AOU96751.1"/>
    </source>
</evidence>
<name>A0A1D8IK33_9GAMM</name>
<dbReference type="EMBL" id="CP017415">
    <property type="protein sequence ID" value="AOU96751.1"/>
    <property type="molecule type" value="Genomic_DNA"/>
</dbReference>
<dbReference type="InterPro" id="IPR009057">
    <property type="entry name" value="Homeodomain-like_sf"/>
</dbReference>
<dbReference type="RefSeq" id="WP_070077145.1">
    <property type="nucleotide sequence ID" value="NZ_CP017415.1"/>
</dbReference>
<dbReference type="GO" id="GO:0003700">
    <property type="term" value="F:DNA-binding transcription factor activity"/>
    <property type="evidence" value="ECO:0007669"/>
    <property type="project" value="InterPro"/>
</dbReference>
<dbReference type="InterPro" id="IPR046348">
    <property type="entry name" value="SIS_dom_sf"/>
</dbReference>
<dbReference type="Proteomes" id="UP000095401">
    <property type="component" value="Chromosome"/>
</dbReference>
<dbReference type="KEGG" id="aprs:BI364_00855"/>
<dbReference type="AlphaFoldDB" id="A0A1D8IK33"/>
<dbReference type="SUPFAM" id="SSF53697">
    <property type="entry name" value="SIS domain"/>
    <property type="match status" value="1"/>
</dbReference>
<feature type="domain" description="HTH rpiR-type" evidence="1">
    <location>
        <begin position="1"/>
        <end position="77"/>
    </location>
</feature>
<dbReference type="GO" id="GO:0097367">
    <property type="term" value="F:carbohydrate derivative binding"/>
    <property type="evidence" value="ECO:0007669"/>
    <property type="project" value="InterPro"/>
</dbReference>
<keyword evidence="3" id="KW-1185">Reference proteome</keyword>
<evidence type="ECO:0000259" key="1">
    <source>
        <dbReference type="PROSITE" id="PS51071"/>
    </source>
</evidence>
<dbReference type="Gene3D" id="1.10.10.10">
    <property type="entry name" value="Winged helix-like DNA-binding domain superfamily/Winged helix DNA-binding domain"/>
    <property type="match status" value="1"/>
</dbReference>
<dbReference type="GO" id="GO:1901135">
    <property type="term" value="P:carbohydrate derivative metabolic process"/>
    <property type="evidence" value="ECO:0007669"/>
    <property type="project" value="InterPro"/>
</dbReference>
<dbReference type="SUPFAM" id="SSF46689">
    <property type="entry name" value="Homeodomain-like"/>
    <property type="match status" value="1"/>
</dbReference>
<dbReference type="GO" id="GO:0003677">
    <property type="term" value="F:DNA binding"/>
    <property type="evidence" value="ECO:0007669"/>
    <property type="project" value="InterPro"/>
</dbReference>
<organism evidence="2 3">
    <name type="scientific">Acidihalobacter yilgarnensis</name>
    <dbReference type="NCBI Taxonomy" id="2819280"/>
    <lineage>
        <taxon>Bacteria</taxon>
        <taxon>Pseudomonadati</taxon>
        <taxon>Pseudomonadota</taxon>
        <taxon>Gammaproteobacteria</taxon>
        <taxon>Chromatiales</taxon>
        <taxon>Ectothiorhodospiraceae</taxon>
        <taxon>Acidihalobacter</taxon>
    </lineage>
</organism>
<evidence type="ECO:0000313" key="3">
    <source>
        <dbReference type="Proteomes" id="UP000095401"/>
    </source>
</evidence>
<accession>A0A1D8IK33</accession>
<dbReference type="Pfam" id="PF01418">
    <property type="entry name" value="HTH_6"/>
    <property type="match status" value="1"/>
</dbReference>